<dbReference type="SMART" id="SM00530">
    <property type="entry name" value="HTH_XRE"/>
    <property type="match status" value="1"/>
</dbReference>
<dbReference type="PANTHER" id="PTHR46558:SF11">
    <property type="entry name" value="HTH-TYPE TRANSCRIPTIONAL REGULATOR XRE"/>
    <property type="match status" value="1"/>
</dbReference>
<dbReference type="RefSeq" id="WP_154319568.1">
    <property type="nucleotide sequence ID" value="NZ_CAJGAA010000012.1"/>
</dbReference>
<dbReference type="InterPro" id="IPR010982">
    <property type="entry name" value="Lambda_DNA-bd_dom_sf"/>
</dbReference>
<gene>
    <name evidence="3" type="ORF">GJU41_21820</name>
</gene>
<dbReference type="CDD" id="cd00093">
    <property type="entry name" value="HTH_XRE"/>
    <property type="match status" value="1"/>
</dbReference>
<name>A0A6I2MFL7_9BACI</name>
<dbReference type="PROSITE" id="PS50943">
    <property type="entry name" value="HTH_CROC1"/>
    <property type="match status" value="1"/>
</dbReference>
<dbReference type="Pfam" id="PF12844">
    <property type="entry name" value="HTH_19"/>
    <property type="match status" value="1"/>
</dbReference>
<dbReference type="InterPro" id="IPR001387">
    <property type="entry name" value="Cro/C1-type_HTH"/>
</dbReference>
<keyword evidence="4" id="KW-1185">Reference proteome</keyword>
<dbReference type="PANTHER" id="PTHR46558">
    <property type="entry name" value="TRACRIPTIONAL REGULATORY PROTEIN-RELATED-RELATED"/>
    <property type="match status" value="1"/>
</dbReference>
<reference evidence="3 4" key="1">
    <citation type="submission" date="2019-11" db="EMBL/GenBank/DDBJ databases">
        <title>Bacillus idriensis genome.</title>
        <authorList>
            <person name="Konopka E.N."/>
            <person name="Newman J.D."/>
        </authorList>
    </citation>
    <scope>NUCLEOTIDE SEQUENCE [LARGE SCALE GENOMIC DNA]</scope>
    <source>
        <strain evidence="3 4">DSM 19097</strain>
    </source>
</reference>
<feature type="domain" description="HTH cro/C1-type" evidence="2">
    <location>
        <begin position="8"/>
        <end position="63"/>
    </location>
</feature>
<keyword evidence="1" id="KW-0238">DNA-binding</keyword>
<dbReference type="EMBL" id="WKKF01000014">
    <property type="protein sequence ID" value="MRX56589.1"/>
    <property type="molecule type" value="Genomic_DNA"/>
</dbReference>
<dbReference type="Proteomes" id="UP000441585">
    <property type="component" value="Unassembled WGS sequence"/>
</dbReference>
<sequence length="110" mass="12697">MSEFGQLLKNLRKEYRITQRKLADLIGIDFTYISKIENGSMEPPAEDKIIKIADVFNKDANELLIAAKKVPTDFQKVITENKNVPVFLRSASKLSNKQWEEIKKIINEED</sequence>
<evidence type="ECO:0000313" key="3">
    <source>
        <dbReference type="EMBL" id="MRX56589.1"/>
    </source>
</evidence>
<proteinExistence type="predicted"/>
<protein>
    <submittedName>
        <fullName evidence="3">Helix-turn-helix domain-containing protein</fullName>
    </submittedName>
</protein>
<evidence type="ECO:0000259" key="2">
    <source>
        <dbReference type="PROSITE" id="PS50943"/>
    </source>
</evidence>
<evidence type="ECO:0000256" key="1">
    <source>
        <dbReference type="ARBA" id="ARBA00023125"/>
    </source>
</evidence>
<dbReference type="SUPFAM" id="SSF47413">
    <property type="entry name" value="lambda repressor-like DNA-binding domains"/>
    <property type="match status" value="1"/>
</dbReference>
<dbReference type="Gene3D" id="1.10.260.40">
    <property type="entry name" value="lambda repressor-like DNA-binding domains"/>
    <property type="match status" value="1"/>
</dbReference>
<dbReference type="AlphaFoldDB" id="A0A6I2MFL7"/>
<comment type="caution">
    <text evidence="3">The sequence shown here is derived from an EMBL/GenBank/DDBJ whole genome shotgun (WGS) entry which is preliminary data.</text>
</comment>
<evidence type="ECO:0000313" key="4">
    <source>
        <dbReference type="Proteomes" id="UP000441585"/>
    </source>
</evidence>
<organism evidence="3 4">
    <name type="scientific">Metabacillus idriensis</name>
    <dbReference type="NCBI Taxonomy" id="324768"/>
    <lineage>
        <taxon>Bacteria</taxon>
        <taxon>Bacillati</taxon>
        <taxon>Bacillota</taxon>
        <taxon>Bacilli</taxon>
        <taxon>Bacillales</taxon>
        <taxon>Bacillaceae</taxon>
        <taxon>Metabacillus</taxon>
    </lineage>
</organism>
<accession>A0A6I2MFL7</accession>
<dbReference type="GO" id="GO:0003677">
    <property type="term" value="F:DNA binding"/>
    <property type="evidence" value="ECO:0007669"/>
    <property type="project" value="UniProtKB-KW"/>
</dbReference>